<comment type="caution">
    <text evidence="2">The sequence shown here is derived from an EMBL/GenBank/DDBJ whole genome shotgun (WGS) entry which is preliminary data.</text>
</comment>
<organism evidence="2 3">
    <name type="scientific">Pseudoalteromonas undina</name>
    <dbReference type="NCBI Taxonomy" id="43660"/>
    <lineage>
        <taxon>Bacteria</taxon>
        <taxon>Pseudomonadati</taxon>
        <taxon>Pseudomonadota</taxon>
        <taxon>Gammaproteobacteria</taxon>
        <taxon>Alteromonadales</taxon>
        <taxon>Pseudoalteromonadaceae</taxon>
        <taxon>Pseudoalteromonas</taxon>
    </lineage>
</organism>
<keyword evidence="3" id="KW-1185">Reference proteome</keyword>
<feature type="signal peptide" evidence="1">
    <location>
        <begin position="1"/>
        <end position="18"/>
    </location>
</feature>
<evidence type="ECO:0008006" key="4">
    <source>
        <dbReference type="Google" id="ProtNLM"/>
    </source>
</evidence>
<name>A0ABN0NE70_9GAMM</name>
<dbReference type="PROSITE" id="PS51257">
    <property type="entry name" value="PROKAR_LIPOPROTEIN"/>
    <property type="match status" value="1"/>
</dbReference>
<sequence>MKNGILACALMLLLSACQQPTVYIFSKGLSDSQRQQLEAALKTQPLPYEYVEHDIPREFGVATLLLSNDRILRQETEQLATIMQGLGYQPEISYTTRANHFYGDGNIGFYLKNTNADDAFTMPSRL</sequence>
<protein>
    <recommendedName>
        <fullName evidence="4">Lipoprotein</fullName>
    </recommendedName>
</protein>
<reference evidence="2" key="2">
    <citation type="submission" date="2013-04" db="EMBL/GenBank/DDBJ databases">
        <title>Genome sequence of Pseudoalteromonas undina.</title>
        <authorList>
            <person name="Xie B.-B."/>
            <person name="Rong J.-C."/>
            <person name="Qin Q.-L."/>
            <person name="Shu Y.-L."/>
            <person name="Zhang Y.-Z."/>
        </authorList>
    </citation>
    <scope>NUCLEOTIDE SEQUENCE</scope>
    <source>
        <strain evidence="2">NCIMB 2128</strain>
    </source>
</reference>
<gene>
    <name evidence="2" type="ORF">PUND_14969</name>
</gene>
<keyword evidence="1" id="KW-0732">Signal</keyword>
<proteinExistence type="predicted"/>
<dbReference type="Proteomes" id="UP000016534">
    <property type="component" value="Unassembled WGS sequence"/>
</dbReference>
<reference evidence="2" key="1">
    <citation type="journal article" date="2012" name="J. Bacteriol.">
        <title>Genome sequences of type strains of seven species of the marine bacterium Pseudoalteromonas.</title>
        <authorList>
            <person name="Xie B.B."/>
            <person name="Shu Y.L."/>
            <person name="Qin Q.L."/>
            <person name="Rong J.C."/>
            <person name="Zhang X.Y."/>
            <person name="Chen X.L."/>
            <person name="Shi M."/>
            <person name="He H.L."/>
            <person name="Zhou B.C."/>
            <person name="Zhang Y.Z."/>
        </authorList>
    </citation>
    <scope>NUCLEOTIDE SEQUENCE [LARGE SCALE GENOMIC DNA]</scope>
    <source>
        <strain evidence="2">NCIMB 2128</strain>
    </source>
</reference>
<evidence type="ECO:0000313" key="3">
    <source>
        <dbReference type="Proteomes" id="UP000016534"/>
    </source>
</evidence>
<feature type="chain" id="PRO_5045706558" description="Lipoprotein" evidence="1">
    <location>
        <begin position="19"/>
        <end position="126"/>
    </location>
</feature>
<evidence type="ECO:0000256" key="1">
    <source>
        <dbReference type="SAM" id="SignalP"/>
    </source>
</evidence>
<evidence type="ECO:0000313" key="2">
    <source>
        <dbReference type="EMBL" id="ERG59889.1"/>
    </source>
</evidence>
<accession>A0ABN0NE70</accession>
<dbReference type="EMBL" id="AHCF02000037">
    <property type="protein sequence ID" value="ERG59889.1"/>
    <property type="molecule type" value="Genomic_DNA"/>
</dbReference>